<organism evidence="1 2">
    <name type="scientific">Vibrio parahaemolyticus</name>
    <dbReference type="NCBI Taxonomy" id="670"/>
    <lineage>
        <taxon>Bacteria</taxon>
        <taxon>Pseudomonadati</taxon>
        <taxon>Pseudomonadota</taxon>
        <taxon>Gammaproteobacteria</taxon>
        <taxon>Vibrionales</taxon>
        <taxon>Vibrionaceae</taxon>
        <taxon>Vibrio</taxon>
    </lineage>
</organism>
<reference evidence="1" key="1">
    <citation type="submission" date="2022-12" db="EMBL/GenBank/DDBJ databases">
        <title>Vibrio parahaemolyticus become highly virulent by producing novel Tc toxins.</title>
        <authorList>
            <person name="Yang F."/>
            <person name="You Y."/>
            <person name="Lai Q."/>
            <person name="Xu L."/>
            <person name="Li F."/>
        </authorList>
    </citation>
    <scope>NUCLEOTIDE SEQUENCE</scope>
    <source>
        <strain evidence="1">Vp-HL-202005</strain>
    </source>
</reference>
<dbReference type="EMBL" id="CP114194">
    <property type="protein sequence ID" value="WAT91737.1"/>
    <property type="molecule type" value="Genomic_DNA"/>
</dbReference>
<protein>
    <submittedName>
        <fullName evidence="1">Uncharacterized protein</fullName>
    </submittedName>
</protein>
<evidence type="ECO:0000313" key="2">
    <source>
        <dbReference type="Proteomes" id="UP001156560"/>
    </source>
</evidence>
<gene>
    <name evidence="1" type="ORF">O1Q84_07935</name>
</gene>
<dbReference type="AlphaFoldDB" id="A0AA47JJC2"/>
<dbReference type="Proteomes" id="UP001156560">
    <property type="component" value="Chromosome 1"/>
</dbReference>
<dbReference type="RefSeq" id="WP_029821875.1">
    <property type="nucleotide sequence ID" value="NZ_CP114194.1"/>
</dbReference>
<proteinExistence type="predicted"/>
<sequence length="194" mass="23321">MKFTTEDNVGKKLTDTLGQELFSASDNYQTFMHCSLLLRTHNERFLEVRTYLAYSNMLRSLYEYYIGIFKFRDGETRKLSSDVLDQRMNQVAQNLLNFYRPVESLLNPHFPKEVPSEFGQEFRTIRNRISHADHRRMQSLDERTEISLAEFYTKYHFIITKMITHPQFSWDGEKYAGYEWAPVHEFSEMLRKMR</sequence>
<name>A0AA47JJC2_VIBPH</name>
<accession>A0AA47JJC2</accession>
<evidence type="ECO:0000313" key="1">
    <source>
        <dbReference type="EMBL" id="WAT91737.1"/>
    </source>
</evidence>